<feature type="compositionally biased region" description="Polar residues" evidence="3">
    <location>
        <begin position="1008"/>
        <end position="1023"/>
    </location>
</feature>
<dbReference type="Gene3D" id="3.80.10.10">
    <property type="entry name" value="Ribonuclease Inhibitor"/>
    <property type="match status" value="1"/>
</dbReference>
<name>A0A066VQR2_TILAU</name>
<dbReference type="Pfam" id="PF13855">
    <property type="entry name" value="LRR_8"/>
    <property type="match status" value="2"/>
</dbReference>
<keyword evidence="5" id="KW-1185">Reference proteome</keyword>
<dbReference type="STRING" id="1037660.A0A066VQR2"/>
<feature type="compositionally biased region" description="Pro residues" evidence="3">
    <location>
        <begin position="365"/>
        <end position="382"/>
    </location>
</feature>
<evidence type="ECO:0000256" key="2">
    <source>
        <dbReference type="ARBA" id="ARBA00022737"/>
    </source>
</evidence>
<dbReference type="RefSeq" id="XP_013241608.1">
    <property type="nucleotide sequence ID" value="XM_013386154.1"/>
</dbReference>
<evidence type="ECO:0000313" key="4">
    <source>
        <dbReference type="EMBL" id="KDN41139.1"/>
    </source>
</evidence>
<dbReference type="InterPro" id="IPR019487">
    <property type="entry name" value="RAM_signalling_pathway_SOG2"/>
</dbReference>
<dbReference type="OrthoDB" id="1394818at2759"/>
<feature type="compositionally biased region" description="Basic and acidic residues" evidence="3">
    <location>
        <begin position="50"/>
        <end position="61"/>
    </location>
</feature>
<feature type="region of interest" description="Disordered" evidence="3">
    <location>
        <begin position="858"/>
        <end position="933"/>
    </location>
</feature>
<reference evidence="4 5" key="1">
    <citation type="submission" date="2014-05" db="EMBL/GenBank/DDBJ databases">
        <title>Draft genome sequence of a rare smut relative, Tilletiaria anomala UBC 951.</title>
        <authorList>
            <consortium name="DOE Joint Genome Institute"/>
            <person name="Toome M."/>
            <person name="Kuo A."/>
            <person name="Henrissat B."/>
            <person name="Lipzen A."/>
            <person name="Tritt A."/>
            <person name="Yoshinaga Y."/>
            <person name="Zane M."/>
            <person name="Barry K."/>
            <person name="Grigoriev I.V."/>
            <person name="Spatafora J.W."/>
            <person name="Aimea M.C."/>
        </authorList>
    </citation>
    <scope>NUCLEOTIDE SEQUENCE [LARGE SCALE GENOMIC DNA]</scope>
    <source>
        <strain evidence="4 5">UBC 951</strain>
    </source>
</reference>
<dbReference type="SMART" id="SM00364">
    <property type="entry name" value="LRR_BAC"/>
    <property type="match status" value="3"/>
</dbReference>
<evidence type="ECO:0008006" key="6">
    <source>
        <dbReference type="Google" id="ProtNLM"/>
    </source>
</evidence>
<gene>
    <name evidence="4" type="ORF">K437DRAFT_258376</name>
</gene>
<evidence type="ECO:0000256" key="1">
    <source>
        <dbReference type="ARBA" id="ARBA00022614"/>
    </source>
</evidence>
<feature type="compositionally biased region" description="Low complexity" evidence="3">
    <location>
        <begin position="443"/>
        <end position="457"/>
    </location>
</feature>
<feature type="region of interest" description="Disordered" evidence="3">
    <location>
        <begin position="813"/>
        <end position="837"/>
    </location>
</feature>
<accession>A0A066VQR2</accession>
<keyword evidence="2" id="KW-0677">Repeat</keyword>
<feature type="compositionally biased region" description="Polar residues" evidence="3">
    <location>
        <begin position="598"/>
        <end position="617"/>
    </location>
</feature>
<dbReference type="AlphaFoldDB" id="A0A066VQR2"/>
<organism evidence="4 5">
    <name type="scientific">Tilletiaria anomala (strain ATCC 24038 / CBS 436.72 / UBC 951)</name>
    <dbReference type="NCBI Taxonomy" id="1037660"/>
    <lineage>
        <taxon>Eukaryota</taxon>
        <taxon>Fungi</taxon>
        <taxon>Dikarya</taxon>
        <taxon>Basidiomycota</taxon>
        <taxon>Ustilaginomycotina</taxon>
        <taxon>Exobasidiomycetes</taxon>
        <taxon>Georgefischeriales</taxon>
        <taxon>Tilletiariaceae</taxon>
        <taxon>Tilletiaria</taxon>
    </lineage>
</organism>
<evidence type="ECO:0000256" key="3">
    <source>
        <dbReference type="SAM" id="MobiDB-lite"/>
    </source>
</evidence>
<dbReference type="SUPFAM" id="SSF52075">
    <property type="entry name" value="Outer arm dynein light chain 1"/>
    <property type="match status" value="1"/>
</dbReference>
<dbReference type="GO" id="GO:0005737">
    <property type="term" value="C:cytoplasm"/>
    <property type="evidence" value="ECO:0007669"/>
    <property type="project" value="TreeGrafter"/>
</dbReference>
<dbReference type="Pfam" id="PF10428">
    <property type="entry name" value="SOG2"/>
    <property type="match status" value="1"/>
</dbReference>
<dbReference type="GeneID" id="25264960"/>
<evidence type="ECO:0000313" key="5">
    <source>
        <dbReference type="Proteomes" id="UP000027361"/>
    </source>
</evidence>
<feature type="region of interest" description="Disordered" evidence="3">
    <location>
        <begin position="422"/>
        <end position="498"/>
    </location>
</feature>
<keyword evidence="1" id="KW-0433">Leucine-rich repeat</keyword>
<dbReference type="PROSITE" id="PS51450">
    <property type="entry name" value="LRR"/>
    <property type="match status" value="1"/>
</dbReference>
<dbReference type="InterPro" id="IPR001611">
    <property type="entry name" value="Leu-rich_rpt"/>
</dbReference>
<dbReference type="SMART" id="SM00369">
    <property type="entry name" value="LRR_TYP"/>
    <property type="match status" value="2"/>
</dbReference>
<dbReference type="InterPro" id="IPR003591">
    <property type="entry name" value="Leu-rich_rpt_typical-subtyp"/>
</dbReference>
<feature type="compositionally biased region" description="Pro residues" evidence="3">
    <location>
        <begin position="423"/>
        <end position="432"/>
    </location>
</feature>
<dbReference type="PANTHER" id="PTHR48051">
    <property type="match status" value="1"/>
</dbReference>
<comment type="caution">
    <text evidence="4">The sequence shown here is derived from an EMBL/GenBank/DDBJ whole genome shotgun (WGS) entry which is preliminary data.</text>
</comment>
<sequence>MTNIPPYPQSIPLSVPSSSSQAMQEAELVALVLAMRLQPGAAAGAGSTGRRKEAGHASKDSSDAAVASDLAAVVQEPAVVADTLDLCHRKIESVPEEVVQILKDEIVRLALGYNLITTLPASFSQLSRLRYLNVRANLLTVFPTVVTELPCIEILDISRNKVRSMPEAPGRLLNLRVLSISNNRLKRLPHYVAQMRHLKILKIEHNPLIWPPPHIATVPTITTAETAVAAVAAASPPPNTPAAQKEMAKERERLLATRRKAEDRTMNAWIKDLQNWIEDQTATGARKHPMEANELDALESDVMSLPVPKPETYTAPVLEKSIAAAEFDVPSTSAATTALGEMLIQMGSQASSRSTTPASSERRPSPPPPSTQSIPDPVPPLPAEFSPLSSPATEPTSVFKSESLQEPRQPTLAELAVLELADPLPPLPPPPAAFRGRHSRDVSSSSSASSASLSKLSGRLPKRQKSSETVDMIDGPAQDTSSPWQAFTTSTDGDIGDRTVIEQPTQPLIIKKLTNQLTYSQDTDQSAFVSHSPPASLNGGSTLLPSATLRHPPSGLRKLSLPSTVAAQAAAENLGTPPPSSSFAAATPDASYLRRTPGGSTQIPILRGSPSSANGHSASVDVERNIYFKRLSSMPRAMASKAIPPPVLMFIDATRGLLFALSQMHTALKQYIFFTLEERISMQFNRILEVAGGSMAGLIRALDRFDSLSRNGNAEAGIVRAVLAACKDSISTFRRVASVLQLQLKPLQQTADVRYSRTFVMMLYGTIVELSNSWKSMSPHIEAVQPFLQHSEVLTIGDKRMDSALSPIAEGIPQSRPRHIANPSVTRPQRRRHAGSFSAKDVAQGALLNATATAPAHTETFDVDDMERARKRGAGGRSRLGSDDISTGVMFEQDRPLATRSAEPRTSAFTIRQTPFMPELRQHDRKDSSSTAPMSALDVWHTPMSAVRTAPLQMQQKQSLTPLRRELASPLDDHLLELVDKVTMTSASVWASLLGRSLDEDIAHFTSRDSQPSTPAAESQPPSLGSKLTELRGKSTQCDQLTGLLRSTLQECRSAFQRLEDGAAHEECVARLWDESNRLVRLIVQISTLIKGISAEYSFQKELLGSLGALTASCTELMIHMHFLSPEKMRTASASASIAASTAAAAVQAIRGPHTAPTHVA</sequence>
<dbReference type="EMBL" id="JMSN01000083">
    <property type="protein sequence ID" value="KDN41139.1"/>
    <property type="molecule type" value="Genomic_DNA"/>
</dbReference>
<dbReference type="HOGENOM" id="CLU_257048_0_0_1"/>
<dbReference type="PANTHER" id="PTHR48051:SF46">
    <property type="entry name" value="LEUCINE RICH REPEAT-CONTAINING DOMAIN PROTEIN"/>
    <property type="match status" value="1"/>
</dbReference>
<dbReference type="Proteomes" id="UP000027361">
    <property type="component" value="Unassembled WGS sequence"/>
</dbReference>
<dbReference type="InterPro" id="IPR050216">
    <property type="entry name" value="LRR_domain-containing"/>
</dbReference>
<feature type="region of interest" description="Disordered" evidence="3">
    <location>
        <begin position="347"/>
        <end position="408"/>
    </location>
</feature>
<feature type="region of interest" description="Disordered" evidence="3">
    <location>
        <begin position="42"/>
        <end position="61"/>
    </location>
</feature>
<protein>
    <recommendedName>
        <fullName evidence="6">L domain-like protein</fullName>
    </recommendedName>
</protein>
<feature type="compositionally biased region" description="Polar residues" evidence="3">
    <location>
        <begin position="478"/>
        <end position="492"/>
    </location>
</feature>
<feature type="region of interest" description="Disordered" evidence="3">
    <location>
        <begin position="1006"/>
        <end position="1026"/>
    </location>
</feature>
<feature type="region of interest" description="Disordered" evidence="3">
    <location>
        <begin position="591"/>
        <end position="617"/>
    </location>
</feature>
<dbReference type="InParanoid" id="A0A066VQR2"/>
<proteinExistence type="predicted"/>
<feature type="compositionally biased region" description="Polar residues" evidence="3">
    <location>
        <begin position="387"/>
        <end position="408"/>
    </location>
</feature>
<dbReference type="InterPro" id="IPR032675">
    <property type="entry name" value="LRR_dom_sf"/>
</dbReference>